<feature type="region of interest" description="Disordered" evidence="1">
    <location>
        <begin position="1"/>
        <end position="35"/>
    </location>
</feature>
<name>A0ABQ6C727_9BURK</name>
<dbReference type="EMBL" id="BSPB01000039">
    <property type="protein sequence ID" value="GLS15939.1"/>
    <property type="molecule type" value="Genomic_DNA"/>
</dbReference>
<dbReference type="Pfam" id="PF10636">
    <property type="entry name" value="hemP"/>
    <property type="match status" value="1"/>
</dbReference>
<comment type="caution">
    <text evidence="2">The sequence shown here is derived from an EMBL/GenBank/DDBJ whole genome shotgun (WGS) entry which is preliminary data.</text>
</comment>
<evidence type="ECO:0008006" key="4">
    <source>
        <dbReference type="Google" id="ProtNLM"/>
    </source>
</evidence>
<dbReference type="Gene3D" id="2.10.70.10">
    <property type="entry name" value="Complement Module, domain 1"/>
    <property type="match status" value="1"/>
</dbReference>
<gene>
    <name evidence="2" type="ORF">GCM10007935_33760</name>
</gene>
<keyword evidence="3" id="KW-1185">Reference proteome</keyword>
<accession>A0ABQ6C727</accession>
<proteinExistence type="predicted"/>
<reference evidence="3" key="1">
    <citation type="journal article" date="2019" name="Int. J. Syst. Evol. Microbiol.">
        <title>The Global Catalogue of Microorganisms (GCM) 10K type strain sequencing project: providing services to taxonomists for standard genome sequencing and annotation.</title>
        <authorList>
            <consortium name="The Broad Institute Genomics Platform"/>
            <consortium name="The Broad Institute Genome Sequencing Center for Infectious Disease"/>
            <person name="Wu L."/>
            <person name="Ma J."/>
        </authorList>
    </citation>
    <scope>NUCLEOTIDE SEQUENCE [LARGE SCALE GENOMIC DNA]</scope>
    <source>
        <strain evidence="3">NBRC 109341</strain>
    </source>
</reference>
<evidence type="ECO:0000313" key="2">
    <source>
        <dbReference type="EMBL" id="GLS15939.1"/>
    </source>
</evidence>
<evidence type="ECO:0000313" key="3">
    <source>
        <dbReference type="Proteomes" id="UP001156903"/>
    </source>
</evidence>
<dbReference type="RefSeq" id="WP_234267669.1">
    <property type="nucleotide sequence ID" value="NZ_BSPB01000039.1"/>
</dbReference>
<sequence length="74" mass="7679">MNQDPSLFSAAAESPDSVASLSAHRPSGDSPAADTASVVASQDVLRGQKSVAISHNGALYRLQTTRQGKLILTK</sequence>
<organism evidence="2 3">
    <name type="scientific">Hydrogenophaga electricum</name>
    <dbReference type="NCBI Taxonomy" id="1230953"/>
    <lineage>
        <taxon>Bacteria</taxon>
        <taxon>Pseudomonadati</taxon>
        <taxon>Pseudomonadota</taxon>
        <taxon>Betaproteobacteria</taxon>
        <taxon>Burkholderiales</taxon>
        <taxon>Comamonadaceae</taxon>
        <taxon>Hydrogenophaga</taxon>
    </lineage>
</organism>
<evidence type="ECO:0000256" key="1">
    <source>
        <dbReference type="SAM" id="MobiDB-lite"/>
    </source>
</evidence>
<dbReference type="InterPro" id="IPR019600">
    <property type="entry name" value="Hemin_uptake_protein_HemP"/>
</dbReference>
<protein>
    <recommendedName>
        <fullName evidence="4">Hemin uptake protein HemP</fullName>
    </recommendedName>
</protein>
<dbReference type="Proteomes" id="UP001156903">
    <property type="component" value="Unassembled WGS sequence"/>
</dbReference>